<evidence type="ECO:0000313" key="3">
    <source>
        <dbReference type="EMBL" id="RDW56366.1"/>
    </source>
</evidence>
<keyword evidence="1" id="KW-0677">Repeat</keyword>
<accession>A0A3D8Q377</accession>
<reference evidence="3 4" key="1">
    <citation type="journal article" date="2018" name="IMA Fungus">
        <title>IMA Genome-F 9: Draft genome sequence of Annulohypoxylon stygium, Aspergillus mulundensis, Berkeleyomyces basicola (syn. Thielaviopsis basicola), Ceratocystis smalleyi, two Cercospora beticola strains, Coleophoma cylindrospora, Fusarium fracticaudum, Phialophora cf. hyalina, and Morchella septimelata.</title>
        <authorList>
            <person name="Wingfield B.D."/>
            <person name="Bills G.F."/>
            <person name="Dong Y."/>
            <person name="Huang W."/>
            <person name="Nel W.J."/>
            <person name="Swalarsk-Parry B.S."/>
            <person name="Vaghefi N."/>
            <person name="Wilken P.M."/>
            <person name="An Z."/>
            <person name="de Beer Z.W."/>
            <person name="De Vos L."/>
            <person name="Chen L."/>
            <person name="Duong T.A."/>
            <person name="Gao Y."/>
            <person name="Hammerbacher A."/>
            <person name="Kikkert J.R."/>
            <person name="Li Y."/>
            <person name="Li H."/>
            <person name="Li K."/>
            <person name="Li Q."/>
            <person name="Liu X."/>
            <person name="Ma X."/>
            <person name="Naidoo K."/>
            <person name="Pethybridge S.J."/>
            <person name="Sun J."/>
            <person name="Steenkamp E.T."/>
            <person name="van der Nest M.A."/>
            <person name="van Wyk S."/>
            <person name="Wingfield M.J."/>
            <person name="Xiong C."/>
            <person name="Yue Q."/>
            <person name="Zhang X."/>
        </authorList>
    </citation>
    <scope>NUCLEOTIDE SEQUENCE [LARGE SCALE GENOMIC DNA]</scope>
    <source>
        <strain evidence="3 4">BP5796</strain>
    </source>
</reference>
<dbReference type="InterPro" id="IPR027417">
    <property type="entry name" value="P-loop_NTPase"/>
</dbReference>
<dbReference type="InterPro" id="IPR056884">
    <property type="entry name" value="NPHP3-like_N"/>
</dbReference>
<dbReference type="Pfam" id="PF13424">
    <property type="entry name" value="TPR_12"/>
    <property type="match status" value="1"/>
</dbReference>
<dbReference type="SUPFAM" id="SSF52540">
    <property type="entry name" value="P-loop containing nucleoside triphosphate hydrolases"/>
    <property type="match status" value="1"/>
</dbReference>
<dbReference type="Gene3D" id="1.25.40.10">
    <property type="entry name" value="Tetratricopeptide repeat domain"/>
    <property type="match status" value="2"/>
</dbReference>
<proteinExistence type="predicted"/>
<evidence type="ECO:0000259" key="2">
    <source>
        <dbReference type="PROSITE" id="PS50837"/>
    </source>
</evidence>
<dbReference type="Pfam" id="PF24883">
    <property type="entry name" value="NPHP3_N"/>
    <property type="match status" value="1"/>
</dbReference>
<dbReference type="PANTHER" id="PTHR10039">
    <property type="entry name" value="AMELOGENIN"/>
    <property type="match status" value="1"/>
</dbReference>
<comment type="caution">
    <text evidence="3">The sequence shown here is derived from an EMBL/GenBank/DDBJ whole genome shotgun (WGS) entry which is preliminary data.</text>
</comment>
<dbReference type="SMART" id="SM00028">
    <property type="entry name" value="TPR"/>
    <property type="match status" value="3"/>
</dbReference>
<dbReference type="Gene3D" id="3.40.50.300">
    <property type="entry name" value="P-loop containing nucleotide triphosphate hydrolases"/>
    <property type="match status" value="1"/>
</dbReference>
<dbReference type="Pfam" id="PF24809">
    <property type="entry name" value="DUF7708"/>
    <property type="match status" value="1"/>
</dbReference>
<keyword evidence="4" id="KW-1185">Reference proteome</keyword>
<dbReference type="AlphaFoldDB" id="A0A3D8Q377"/>
<dbReference type="PROSITE" id="PS50837">
    <property type="entry name" value="NACHT"/>
    <property type="match status" value="1"/>
</dbReference>
<organism evidence="3 4">
    <name type="scientific">Coleophoma crateriformis</name>
    <dbReference type="NCBI Taxonomy" id="565419"/>
    <lineage>
        <taxon>Eukaryota</taxon>
        <taxon>Fungi</taxon>
        <taxon>Dikarya</taxon>
        <taxon>Ascomycota</taxon>
        <taxon>Pezizomycotina</taxon>
        <taxon>Leotiomycetes</taxon>
        <taxon>Helotiales</taxon>
        <taxon>Dermateaceae</taxon>
        <taxon>Coleophoma</taxon>
    </lineage>
</organism>
<dbReference type="InterPro" id="IPR007111">
    <property type="entry name" value="NACHT_NTPase"/>
</dbReference>
<dbReference type="InterPro" id="IPR019734">
    <property type="entry name" value="TPR_rpt"/>
</dbReference>
<name>A0A3D8Q377_9HELO</name>
<dbReference type="OrthoDB" id="4062651at2759"/>
<dbReference type="Proteomes" id="UP000256328">
    <property type="component" value="Unassembled WGS sequence"/>
</dbReference>
<dbReference type="SUPFAM" id="SSF48452">
    <property type="entry name" value="TPR-like"/>
    <property type="match status" value="2"/>
</dbReference>
<protein>
    <recommendedName>
        <fullName evidence="2">NACHT domain-containing protein</fullName>
    </recommendedName>
</protein>
<dbReference type="PANTHER" id="PTHR10039:SF14">
    <property type="entry name" value="NACHT DOMAIN-CONTAINING PROTEIN"/>
    <property type="match status" value="1"/>
</dbReference>
<dbReference type="Pfam" id="PF22939">
    <property type="entry name" value="WHD_GPIID"/>
    <property type="match status" value="1"/>
</dbReference>
<feature type="domain" description="NACHT" evidence="2">
    <location>
        <begin position="256"/>
        <end position="400"/>
    </location>
</feature>
<dbReference type="Pfam" id="PF13374">
    <property type="entry name" value="TPR_10"/>
    <property type="match status" value="3"/>
</dbReference>
<dbReference type="InterPro" id="IPR054471">
    <property type="entry name" value="GPIID_WHD"/>
</dbReference>
<evidence type="ECO:0000256" key="1">
    <source>
        <dbReference type="ARBA" id="ARBA00022737"/>
    </source>
</evidence>
<dbReference type="InterPro" id="IPR056125">
    <property type="entry name" value="DUF7708"/>
</dbReference>
<dbReference type="EMBL" id="PDLN01000029">
    <property type="protein sequence ID" value="RDW56366.1"/>
    <property type="molecule type" value="Genomic_DNA"/>
</dbReference>
<gene>
    <name evidence="3" type="ORF">BP5796_13241</name>
</gene>
<sequence length="1023" mass="117879">MASLYLSNEAALQTYNATLSPDEKFRFLATNVNDVLLDVQNLEKRQAMFSKTRRISRRIDPFIKFLQRYAAAVDTLVQFDPQPSALAWGCLRFLIEMASLFAKHFAKIVGMMEQIGDMLPLYERYTQMFADSAPFREALANMYFDVVLFLCRARAIFKSKALKTIIKSAWKPFESEFEDVISALARHAKIMEVETTFAHRQTIHVDRQRRVMKWLNPVDVEADFRRERNRRAEGTCIWFKKNSEYECWKGTESPDSILWITGRPGSGKSVLSTSIIEHLQQDREERKDCEVTYFFFDKNNERTSTSLSLVVSLIGQLVDRLSIIPSNLLSAYQVATKFGHLQLSESDKPTEMFISLVKDIPVTYVVLDGLDECSDLHKTLDFISSIIREAPNIHLLCLSRETEALKKILGRYSKLKLDPGCTQGDIDTFLLDEIRALSESLGRDLHAMLFDQLSRDANGNFLWAYLMIQNLKAAPSLYELKAMMEQVPRGLVEMYRSILSDLENETERTQNFMKKIFIWICCSVNPLSWPELQIALAIDPKDEEFDDSKTPFKSVVLRLCSPLIEYSAEEDVFRPIHLSLCEFFLDPNLNAPKDEQSPSFARKFYPSKKEAHTLITISCLTYLSLPSIADVVTHDKISCPFVGYATSNWCYHLLQSEPSPDLQEQLIRFLSSTNRRRIWQTRWLLMDMTSYPLPRLMRFQRSIQLWIKDAKFSSDFTFDALEDMFGVLLSLDTSAPNYLETPTSNSQIHIGHFEKMMVVRDLARGYTTTGRLDDARRWLEDTLAKQEENIGKDSLESIWILNSLGMIYDQLKLFSLSTETQLHALHIQKEKLAAGHLDIVWTSNELGRVYRHLSKLEEAETAHLQALQILEISLPKDDPHIIWTVNCLARTYRLRGKVDDALALHQRACTSQTQTLGPNHPHTLWTMSDISRCLRDQGQIQEAYEEQLKVLHGREKTLGTRHADTYWSMNDVGLLLTQLKRKREAKLYHEKAWAGQKELLGEGDAMTIWTRDLLISFDAATKL</sequence>
<dbReference type="InterPro" id="IPR011990">
    <property type="entry name" value="TPR-like_helical_dom_sf"/>
</dbReference>
<evidence type="ECO:0000313" key="4">
    <source>
        <dbReference type="Proteomes" id="UP000256328"/>
    </source>
</evidence>